<dbReference type="PROSITE" id="PS00022">
    <property type="entry name" value="EGF_1"/>
    <property type="match status" value="2"/>
</dbReference>
<dbReference type="RefSeq" id="XP_030850247.1">
    <property type="nucleotide sequence ID" value="XM_030994387.1"/>
</dbReference>
<dbReference type="InterPro" id="IPR000742">
    <property type="entry name" value="EGF"/>
</dbReference>
<dbReference type="SUPFAM" id="SSF48726">
    <property type="entry name" value="Immunoglobulin"/>
    <property type="match status" value="1"/>
</dbReference>
<dbReference type="InterPro" id="IPR026823">
    <property type="entry name" value="cEGF"/>
</dbReference>
<dbReference type="InterPro" id="IPR018097">
    <property type="entry name" value="EGF_Ca-bd_CS"/>
</dbReference>
<evidence type="ECO:0000256" key="2">
    <source>
        <dbReference type="ARBA" id="ARBA00022475"/>
    </source>
</evidence>
<organism evidence="10 11">
    <name type="scientific">Strongylocentrotus purpuratus</name>
    <name type="common">Purple sea urchin</name>
    <dbReference type="NCBI Taxonomy" id="7668"/>
    <lineage>
        <taxon>Eukaryota</taxon>
        <taxon>Metazoa</taxon>
        <taxon>Echinodermata</taxon>
        <taxon>Eleutherozoa</taxon>
        <taxon>Echinozoa</taxon>
        <taxon>Echinoidea</taxon>
        <taxon>Euechinoidea</taxon>
        <taxon>Echinacea</taxon>
        <taxon>Camarodonta</taxon>
        <taxon>Echinidea</taxon>
        <taxon>Strongylocentrotidae</taxon>
        <taxon>Strongylocentrotus</taxon>
    </lineage>
</organism>
<dbReference type="SMART" id="SM00179">
    <property type="entry name" value="EGF_CA"/>
    <property type="match status" value="2"/>
</dbReference>
<feature type="domain" description="Ig-like" evidence="9">
    <location>
        <begin position="129"/>
        <end position="191"/>
    </location>
</feature>
<dbReference type="PROSITE" id="PS01186">
    <property type="entry name" value="EGF_2"/>
    <property type="match status" value="2"/>
</dbReference>
<evidence type="ECO:0000313" key="10">
    <source>
        <dbReference type="EnsemblMetazoa" id="XP_030850247"/>
    </source>
</evidence>
<dbReference type="Gene3D" id="2.60.220.50">
    <property type="match status" value="1"/>
</dbReference>
<dbReference type="OrthoDB" id="283575at2759"/>
<feature type="domain" description="EGF-like" evidence="8">
    <location>
        <begin position="87"/>
        <end position="120"/>
    </location>
</feature>
<dbReference type="Pfam" id="PF00008">
    <property type="entry name" value="EGF"/>
    <property type="match status" value="1"/>
</dbReference>
<evidence type="ECO:0000313" key="11">
    <source>
        <dbReference type="Proteomes" id="UP000007110"/>
    </source>
</evidence>
<proteinExistence type="predicted"/>
<dbReference type="KEGG" id="spu:115927967"/>
<dbReference type="SMART" id="SM00181">
    <property type="entry name" value="EGF"/>
    <property type="match status" value="3"/>
</dbReference>
<dbReference type="InterPro" id="IPR001881">
    <property type="entry name" value="EGF-like_Ca-bd_dom"/>
</dbReference>
<dbReference type="InterPro" id="IPR036179">
    <property type="entry name" value="Ig-like_dom_sf"/>
</dbReference>
<feature type="domain" description="EGF-like" evidence="8">
    <location>
        <begin position="50"/>
        <end position="86"/>
    </location>
</feature>
<keyword evidence="2" id="KW-0472">Membrane</keyword>
<dbReference type="PROSITE" id="PS50835">
    <property type="entry name" value="IG_LIKE"/>
    <property type="match status" value="1"/>
</dbReference>
<evidence type="ECO:0000259" key="8">
    <source>
        <dbReference type="PROSITE" id="PS50026"/>
    </source>
</evidence>
<dbReference type="Pfam" id="PF12662">
    <property type="entry name" value="cEGF"/>
    <property type="match status" value="1"/>
</dbReference>
<keyword evidence="11" id="KW-1185">Reference proteome</keyword>
<keyword evidence="2" id="KW-1003">Cell membrane</keyword>
<keyword evidence="4" id="KW-0677">Repeat</keyword>
<dbReference type="EnsemblMetazoa" id="XM_030994387">
    <property type="protein sequence ID" value="XP_030850247"/>
    <property type="gene ID" value="LOC115927967"/>
</dbReference>
<dbReference type="InterPro" id="IPR000152">
    <property type="entry name" value="EGF-type_Asp/Asn_hydroxyl_site"/>
</dbReference>
<dbReference type="FunFam" id="2.10.25.10:FF:000240">
    <property type="entry name" value="Vitamin K-dependent protein S"/>
    <property type="match status" value="1"/>
</dbReference>
<dbReference type="InParanoid" id="A0A7M7PEU4"/>
<evidence type="ECO:0000259" key="9">
    <source>
        <dbReference type="PROSITE" id="PS50835"/>
    </source>
</evidence>
<reference evidence="10" key="2">
    <citation type="submission" date="2021-01" db="UniProtKB">
        <authorList>
            <consortium name="EnsemblMetazoa"/>
        </authorList>
    </citation>
    <scope>IDENTIFICATION</scope>
</reference>
<keyword evidence="5 7" id="KW-1015">Disulfide bond</keyword>
<dbReference type="InterPro" id="IPR046338">
    <property type="entry name" value="GAIN_dom_sf"/>
</dbReference>
<name>A0A7M7PEU4_STRPU</name>
<comment type="caution">
    <text evidence="7">Lacks conserved residue(s) required for the propagation of feature annotation.</text>
</comment>
<dbReference type="Proteomes" id="UP000007110">
    <property type="component" value="Unassembled WGS sequence"/>
</dbReference>
<feature type="domain" description="EGF-like" evidence="8">
    <location>
        <begin position="10"/>
        <end position="49"/>
    </location>
</feature>
<keyword evidence="3 7" id="KW-0245">EGF-like domain</keyword>
<dbReference type="InterPro" id="IPR013783">
    <property type="entry name" value="Ig-like_fold"/>
</dbReference>
<dbReference type="CDD" id="cd00054">
    <property type="entry name" value="EGF_CA"/>
    <property type="match status" value="2"/>
</dbReference>
<sequence length="640" mass="69670">MSVAIDLLADIDECQEGSPCHQICTNLPGNFICSCDPGYYLDVDGVSCHDVDECSSNPCLNGAECNNLVNAFSCDCPPGWEGHTCEIGYCTSNLCLNGGTCIPAERRCACSSLYAGTTCSINQTQDGVPSVTTHPINRTVGISEMVVLNCEFKDVQHFDWWRDGKEVPDTRDISNYIIDEMSPPDQAYYSCVGIPENGPRIESNQALLRIRDMSIFHLKFKLVRNFTTFHADQESSDYKALVRAITENFEVVFEALETEKDTNGTIYIHVNQLLPDDGVLVDMRAYIANSSMSAQEEMDLLWSGLFSVANISDGYFDPSILLFYVQTPLGLLRMVSFSFRQETFIRGVNRVENVHDGEPIARAVCYGDYISPCAWVPSDNCGGNKTADQLLIYLRENLMSADVQDVLSDLTVISQGTNITSAGVNAAFDIIHRTGSISQPTQENIASVVDIVSNLATLDKGLTVDAEKMNGAVSRATMAVENILLAIDVPSNQTFQHVASNLVVQVINSDSDGVRDGIVFSIIGDESQSFDESDIQVSTNNLGKGNLGGAVQAAIVMGPETIDEGTMGNIAFTVYRDDALFVMDDGQDVQVGSNDGRRNITVNTNIIGASLGTNATKALNDLVTITLAHKQVKKQNLFIN</sequence>
<dbReference type="GO" id="GO:0005886">
    <property type="term" value="C:plasma membrane"/>
    <property type="evidence" value="ECO:0007669"/>
    <property type="project" value="UniProtKB-SubCell"/>
</dbReference>
<feature type="disulfide bond" evidence="7">
    <location>
        <begin position="110"/>
        <end position="119"/>
    </location>
</feature>
<dbReference type="InterPro" id="IPR007110">
    <property type="entry name" value="Ig-like_dom"/>
</dbReference>
<accession>A0A7M7PEU4</accession>
<feature type="disulfide bond" evidence="7">
    <location>
        <begin position="14"/>
        <end position="24"/>
    </location>
</feature>
<dbReference type="FunFam" id="2.10.25.10:FF:000006">
    <property type="entry name" value="Versican core protein-like isoform 1"/>
    <property type="match status" value="1"/>
</dbReference>
<dbReference type="PANTHER" id="PTHR45692">
    <property type="entry name" value="G_PROTEIN_RECEP_F2_4 DOMAIN-CONTAINING PROTEIN"/>
    <property type="match status" value="1"/>
</dbReference>
<dbReference type="Gene3D" id="2.10.25.10">
    <property type="entry name" value="Laminin"/>
    <property type="match status" value="3"/>
</dbReference>
<evidence type="ECO:0000256" key="6">
    <source>
        <dbReference type="ARBA" id="ARBA00023180"/>
    </source>
</evidence>
<dbReference type="SUPFAM" id="SSF57196">
    <property type="entry name" value="EGF/Laminin"/>
    <property type="match status" value="2"/>
</dbReference>
<reference evidence="11" key="1">
    <citation type="submission" date="2015-02" db="EMBL/GenBank/DDBJ databases">
        <title>Genome sequencing for Strongylocentrotus purpuratus.</title>
        <authorList>
            <person name="Murali S."/>
            <person name="Liu Y."/>
            <person name="Vee V."/>
            <person name="English A."/>
            <person name="Wang M."/>
            <person name="Skinner E."/>
            <person name="Han Y."/>
            <person name="Muzny D.M."/>
            <person name="Worley K.C."/>
            <person name="Gibbs R.A."/>
        </authorList>
    </citation>
    <scope>NUCLEOTIDE SEQUENCE</scope>
</reference>
<dbReference type="GeneID" id="115927967"/>
<protein>
    <submittedName>
        <fullName evidence="10">Uncharacterized protein</fullName>
    </submittedName>
</protein>
<dbReference type="PROSITE" id="PS50026">
    <property type="entry name" value="EGF_3"/>
    <property type="match status" value="3"/>
</dbReference>
<evidence type="ECO:0000256" key="5">
    <source>
        <dbReference type="ARBA" id="ARBA00023157"/>
    </source>
</evidence>
<evidence type="ECO:0000256" key="3">
    <source>
        <dbReference type="ARBA" id="ARBA00022536"/>
    </source>
</evidence>
<evidence type="ECO:0000256" key="1">
    <source>
        <dbReference type="ARBA" id="ARBA00004236"/>
    </source>
</evidence>
<feature type="disulfide bond" evidence="7">
    <location>
        <begin position="76"/>
        <end position="85"/>
    </location>
</feature>
<comment type="subcellular location">
    <subcellularLocation>
        <location evidence="1">Cell membrane</location>
    </subcellularLocation>
</comment>
<evidence type="ECO:0000256" key="4">
    <source>
        <dbReference type="ARBA" id="ARBA00022737"/>
    </source>
</evidence>
<dbReference type="Gene3D" id="2.60.40.10">
    <property type="entry name" value="Immunoglobulins"/>
    <property type="match status" value="1"/>
</dbReference>
<evidence type="ECO:0000256" key="7">
    <source>
        <dbReference type="PROSITE-ProRule" id="PRU00076"/>
    </source>
</evidence>
<dbReference type="PROSITE" id="PS01187">
    <property type="entry name" value="EGF_CA"/>
    <property type="match status" value="1"/>
</dbReference>
<dbReference type="PROSITE" id="PS00010">
    <property type="entry name" value="ASX_HYDROXYL"/>
    <property type="match status" value="2"/>
</dbReference>
<dbReference type="AlphaFoldDB" id="A0A7M7PEU4"/>
<keyword evidence="6" id="KW-0325">Glycoprotein</keyword>
<dbReference type="PANTHER" id="PTHR45692:SF1">
    <property type="entry name" value="G-PROTEIN COUPLED RECEPTORS FAMILY 2 PROFILE 2 DOMAIN-CONTAINING PROTEIN"/>
    <property type="match status" value="1"/>
</dbReference>
<dbReference type="GO" id="GO:0005509">
    <property type="term" value="F:calcium ion binding"/>
    <property type="evidence" value="ECO:0007669"/>
    <property type="project" value="InterPro"/>
</dbReference>